<feature type="transmembrane region" description="Helical" evidence="1">
    <location>
        <begin position="6"/>
        <end position="24"/>
    </location>
</feature>
<keyword evidence="3" id="KW-0378">Hydrolase</keyword>
<reference evidence="3 5" key="1">
    <citation type="submission" date="2017-10" db="EMBL/GenBank/DDBJ databases">
        <title>Genomics of the genus Arcobacter.</title>
        <authorList>
            <person name="Perez-Cataluna A."/>
            <person name="Figueras M.J."/>
        </authorList>
    </citation>
    <scope>NUCLEOTIDE SEQUENCE [LARGE SCALE GENOMIC DNA]</scope>
    <source>
        <strain evidence="3 5">CECT 7835</strain>
    </source>
</reference>
<organism evidence="3 5">
    <name type="scientific">Halarcobacter bivalviorum</name>
    <dbReference type="NCBI Taxonomy" id="663364"/>
    <lineage>
        <taxon>Bacteria</taxon>
        <taxon>Pseudomonadati</taxon>
        <taxon>Campylobacterota</taxon>
        <taxon>Epsilonproteobacteria</taxon>
        <taxon>Campylobacterales</taxon>
        <taxon>Arcobacteraceae</taxon>
        <taxon>Halarcobacter</taxon>
    </lineage>
</organism>
<accession>A0AAX2A9L3</accession>
<evidence type="ECO:0000313" key="4">
    <source>
        <dbReference type="Proteomes" id="UP000253850"/>
    </source>
</evidence>
<dbReference type="GO" id="GO:0004519">
    <property type="term" value="F:endonuclease activity"/>
    <property type="evidence" value="ECO:0007669"/>
    <property type="project" value="UniProtKB-KW"/>
</dbReference>
<dbReference type="KEGG" id="hbv:ABIV_0800"/>
<dbReference type="EMBL" id="CP031217">
    <property type="protein sequence ID" value="AXH11813.1"/>
    <property type="molecule type" value="Genomic_DNA"/>
</dbReference>
<evidence type="ECO:0000313" key="3">
    <source>
        <dbReference type="EMBL" id="RXK10939.1"/>
    </source>
</evidence>
<name>A0AAX2A9L3_9BACT</name>
<keyword evidence="5" id="KW-1185">Reference proteome</keyword>
<sequence length="206" mass="24032">MVLDLRFVFIGFLVIASLIPLYIYRKEIYKRFYKTGSIKAFLKDCEIYLVSNFPKISFDFNCYLKYENEKDIRIKETLIVEDFVNQFIAQEYELTTQNSIAKELLWGGYEANSRLIKDNKRPTDWAQRKEAAWNREAGKCNRCGTKTKLIDSQALLAKQMKDGGGFNLENIVILCSDCSKIIRSENKQRTAKDLNLTYNLMKKVEA</sequence>
<evidence type="ECO:0000256" key="1">
    <source>
        <dbReference type="SAM" id="Phobius"/>
    </source>
</evidence>
<dbReference type="Proteomes" id="UP000289193">
    <property type="component" value="Unassembled WGS sequence"/>
</dbReference>
<keyword evidence="3" id="KW-0255">Endonuclease</keyword>
<keyword evidence="1" id="KW-1133">Transmembrane helix</keyword>
<evidence type="ECO:0000313" key="5">
    <source>
        <dbReference type="Proteomes" id="UP000289193"/>
    </source>
</evidence>
<reference evidence="2 4" key="2">
    <citation type="submission" date="2018-07" db="EMBL/GenBank/DDBJ databases">
        <title>Complete genome of the Arcobacter bivalviorum type strain LMG 26154.</title>
        <authorList>
            <person name="Miller W.G."/>
            <person name="Yee E."/>
            <person name="Bono J.L."/>
        </authorList>
    </citation>
    <scope>NUCLEOTIDE SEQUENCE [LARGE SCALE GENOMIC DNA]</scope>
    <source>
        <strain evidence="2 4">LMG 26154</strain>
    </source>
</reference>
<gene>
    <name evidence="2" type="ORF">ABIV_0800</name>
    <name evidence="3" type="ORF">CRV05_00780</name>
</gene>
<dbReference type="EMBL" id="PDKM01000001">
    <property type="protein sequence ID" value="RXK10939.1"/>
    <property type="molecule type" value="Genomic_DNA"/>
</dbReference>
<keyword evidence="3" id="KW-0540">Nuclease</keyword>
<dbReference type="AlphaFoldDB" id="A0AAX2A9L3"/>
<keyword evidence="1" id="KW-0812">Transmembrane</keyword>
<dbReference type="RefSeq" id="WP_114838674.1">
    <property type="nucleotide sequence ID" value="NZ_CP031217.1"/>
</dbReference>
<proteinExistence type="predicted"/>
<protein>
    <submittedName>
        <fullName evidence="3">HNH endonuclease</fullName>
    </submittedName>
</protein>
<evidence type="ECO:0000313" key="2">
    <source>
        <dbReference type="EMBL" id="AXH11813.1"/>
    </source>
</evidence>
<dbReference type="Proteomes" id="UP000253850">
    <property type="component" value="Chromosome"/>
</dbReference>
<keyword evidence="1" id="KW-0472">Membrane</keyword>